<dbReference type="InterPro" id="IPR037026">
    <property type="entry name" value="Vgr_OB-fold_dom_sf"/>
</dbReference>
<evidence type="ECO:0000256" key="2">
    <source>
        <dbReference type="ARBA" id="ARBA00005558"/>
    </source>
</evidence>
<dbReference type="Pfam" id="PF05954">
    <property type="entry name" value="Phage_GPD"/>
    <property type="match status" value="1"/>
</dbReference>
<dbReference type="Gene3D" id="3.55.50.10">
    <property type="entry name" value="Baseplate protein-like domains"/>
    <property type="match status" value="1"/>
</dbReference>
<dbReference type="Gene3D" id="4.10.220.110">
    <property type="match status" value="1"/>
</dbReference>
<dbReference type="SUPFAM" id="SSF69349">
    <property type="entry name" value="Phage fibre proteins"/>
    <property type="match status" value="1"/>
</dbReference>
<dbReference type="InterPro" id="IPR051206">
    <property type="entry name" value="NAMLAA_amidase_2"/>
</dbReference>
<dbReference type="Pfam" id="PF04717">
    <property type="entry name" value="Phage_base_V"/>
    <property type="match status" value="1"/>
</dbReference>
<evidence type="ECO:0000256" key="4">
    <source>
        <dbReference type="ARBA" id="ARBA00022801"/>
    </source>
</evidence>
<feature type="compositionally biased region" description="Polar residues" evidence="6">
    <location>
        <begin position="664"/>
        <end position="687"/>
    </location>
</feature>
<dbReference type="InterPro" id="IPR002502">
    <property type="entry name" value="Amidase_domain"/>
</dbReference>
<dbReference type="SUPFAM" id="SSF69279">
    <property type="entry name" value="Phage tail proteins"/>
    <property type="match status" value="2"/>
</dbReference>
<proteinExistence type="inferred from homology"/>
<dbReference type="Proteomes" id="UP000690515">
    <property type="component" value="Unassembled WGS sequence"/>
</dbReference>
<comment type="caution">
    <text evidence="8">The sequence shown here is derived from an EMBL/GenBank/DDBJ whole genome shotgun (WGS) entry which is preliminary data.</text>
</comment>
<dbReference type="Gene3D" id="2.40.50.230">
    <property type="entry name" value="Gp5 N-terminal domain"/>
    <property type="match status" value="1"/>
</dbReference>
<dbReference type="Pfam" id="PF22178">
    <property type="entry name" value="Gp5_trimer_C"/>
    <property type="match status" value="1"/>
</dbReference>
<feature type="domain" description="N-acetylmuramoyl-L-alanine amidase" evidence="7">
    <location>
        <begin position="712"/>
        <end position="865"/>
    </location>
</feature>
<dbReference type="NCBIfam" id="TIGR03361">
    <property type="entry name" value="VI_Rhs_Vgr"/>
    <property type="match status" value="1"/>
</dbReference>
<dbReference type="NCBIfam" id="TIGR01646">
    <property type="entry name" value="vgr_GE"/>
    <property type="match status" value="1"/>
</dbReference>
<dbReference type="Pfam" id="PF01510">
    <property type="entry name" value="Amidase_2"/>
    <property type="match status" value="1"/>
</dbReference>
<evidence type="ECO:0000256" key="6">
    <source>
        <dbReference type="SAM" id="MobiDB-lite"/>
    </source>
</evidence>
<dbReference type="InterPro" id="IPR006531">
    <property type="entry name" value="Gp5/Vgr_OB"/>
</dbReference>
<keyword evidence="5" id="KW-0961">Cell wall biogenesis/degradation</keyword>
<dbReference type="SUPFAM" id="SSF55846">
    <property type="entry name" value="N-acetylmuramoyl-L-alanine amidase-like"/>
    <property type="match status" value="1"/>
</dbReference>
<name>A0ABS5ZA21_9GAMM</name>
<dbReference type="SUPFAM" id="SSF69255">
    <property type="entry name" value="gp5 N-terminal domain-like"/>
    <property type="match status" value="1"/>
</dbReference>
<dbReference type="InterPro" id="IPR054030">
    <property type="entry name" value="Gp5_Vgr_C"/>
</dbReference>
<keyword evidence="9" id="KW-1185">Reference proteome</keyword>
<accession>A0ABS5ZA21</accession>
<dbReference type="InterPro" id="IPR006533">
    <property type="entry name" value="T6SS_Vgr_RhsGE"/>
</dbReference>
<comment type="catalytic activity">
    <reaction evidence="1">
        <text>Hydrolyzes the link between N-acetylmuramoyl residues and L-amino acid residues in certain cell-wall glycopeptides.</text>
        <dbReference type="EC" id="3.5.1.28"/>
    </reaction>
</comment>
<dbReference type="Gene3D" id="2.30.110.50">
    <property type="match status" value="1"/>
</dbReference>
<keyword evidence="4" id="KW-0378">Hydrolase</keyword>
<comment type="similarity">
    <text evidence="2">Belongs to the VgrG protein family.</text>
</comment>
<evidence type="ECO:0000256" key="3">
    <source>
        <dbReference type="ARBA" id="ARBA00011901"/>
    </source>
</evidence>
<dbReference type="CDD" id="cd06583">
    <property type="entry name" value="PGRP"/>
    <property type="match status" value="1"/>
</dbReference>
<dbReference type="SMART" id="SM00644">
    <property type="entry name" value="Ami_2"/>
    <property type="match status" value="1"/>
</dbReference>
<dbReference type="PANTHER" id="PTHR30417:SF1">
    <property type="entry name" value="N-ACETYLMURAMOYL-L-ALANINE AMIDASE AMID"/>
    <property type="match status" value="1"/>
</dbReference>
<evidence type="ECO:0000259" key="7">
    <source>
        <dbReference type="SMART" id="SM00644"/>
    </source>
</evidence>
<evidence type="ECO:0000313" key="9">
    <source>
        <dbReference type="Proteomes" id="UP000690515"/>
    </source>
</evidence>
<dbReference type="Gene3D" id="3.40.80.10">
    <property type="entry name" value="Peptidoglycan recognition protein-like"/>
    <property type="match status" value="1"/>
</dbReference>
<dbReference type="InterPro" id="IPR036505">
    <property type="entry name" value="Amidase/PGRP_sf"/>
</dbReference>
<evidence type="ECO:0000256" key="5">
    <source>
        <dbReference type="ARBA" id="ARBA00023316"/>
    </source>
</evidence>
<evidence type="ECO:0000256" key="1">
    <source>
        <dbReference type="ARBA" id="ARBA00001561"/>
    </source>
</evidence>
<dbReference type="RefSeq" id="WP_215818993.1">
    <property type="nucleotide sequence ID" value="NZ_JAGSOY010000011.1"/>
</dbReference>
<sequence length="873" mass="98614">MGLGNSSLFMFAVEGCNDEFRVVEFKGREQISSPFYFTVAVACPNFELSTSSLVNKPACLTFSAEEAPRYVHGLIVNIELINTGRRFASYSITLAPKLWWLEQRSQMKIFQQQDASQIIKTLLTDAGLQEGNDFKIEISGSLPQRTYTTQYIETDLEFFNRILAEDGLHYHFTFEQDRHVLIISDTQYIFKRLPITPEIPYIRHTGLIKRDYTIYDFSLSSKVQPNKITVRDYNFTKPSLKLEISEQTNEGDFEVYHHGGLFQKPDLGQKQAQTQLKAFQALKETGEGQSNCVYLTAGKLFKLTEHNNPVFNQEYLIYAVNHSGAQPQSLEEGANGGPSGYSSNFICIPNNVEFKARPPKPTINKRNRFHGIQTATVTGPAGEEIYTDQYSRIKVQFNWDKDGKSNEKSSCWIRVAQPWTGTSWGAIQIPRIGQEILISFVNGDPDRPLIKGVLYNGRNKPPYKLPDQKTKTVVKTCSTPGGQGFNELRFEDKKSKEQIFIHGERDQDIKIENDKDLRVLRDRHLVVDKQNHIHIKQLLSESINGTWKEDLWNDQYITVKQNYTEKAANNYNREAGKEIHIKSAGKIVFDAGMRISVSGSTSYFTLDPSGVKINGPTVRMNTGGSATKTTTSKEKAPEQADEANDKVVIAPAGQGKKKGKHKPNQQPKGSGKSSNAKTNKVGQNSSYHKQKTTHSRIGDVNIIEDIIHLNRYSRPGTKLKDVKGIVIHWVAAPKATAKRIRDYFNNIEKEKRFASAHFVVGLEGEIIKAIPDNEVAYHVGAKRYQKGIQAKLGSYPNAHTLGIECCHIDNSGKMTQATWDSLVSLASSLLKKYNLTDSDLYLHQDVTGKPCHKYFVDNPQEWVKYKNEVKCKM</sequence>
<dbReference type="InterPro" id="IPR017847">
    <property type="entry name" value="T6SS_RhsGE_Vgr_subset"/>
</dbReference>
<gene>
    <name evidence="8" type="primary">tssI</name>
    <name evidence="8" type="ORF">KCG35_07145</name>
</gene>
<dbReference type="PANTHER" id="PTHR30417">
    <property type="entry name" value="N-ACETYLMURAMOYL-L-ALANINE AMIDASE AMID"/>
    <property type="match status" value="1"/>
</dbReference>
<organism evidence="8 9">
    <name type="scientific">Zooshikella harenae</name>
    <dbReference type="NCBI Taxonomy" id="2827238"/>
    <lineage>
        <taxon>Bacteria</taxon>
        <taxon>Pseudomonadati</taxon>
        <taxon>Pseudomonadota</taxon>
        <taxon>Gammaproteobacteria</taxon>
        <taxon>Oceanospirillales</taxon>
        <taxon>Zooshikellaceae</taxon>
        <taxon>Zooshikella</taxon>
    </lineage>
</organism>
<evidence type="ECO:0000313" key="8">
    <source>
        <dbReference type="EMBL" id="MBU2710830.1"/>
    </source>
</evidence>
<dbReference type="EMBL" id="JAGSOY010000011">
    <property type="protein sequence ID" value="MBU2710830.1"/>
    <property type="molecule type" value="Genomic_DNA"/>
</dbReference>
<feature type="region of interest" description="Disordered" evidence="6">
    <location>
        <begin position="610"/>
        <end position="694"/>
    </location>
</feature>
<protein>
    <recommendedName>
        <fullName evidence="3">N-acetylmuramoyl-L-alanine amidase</fullName>
        <ecNumber evidence="3">3.5.1.28</ecNumber>
    </recommendedName>
</protein>
<dbReference type="EC" id="3.5.1.28" evidence="3"/>
<reference evidence="8 9" key="1">
    <citation type="submission" date="2021-04" db="EMBL/GenBank/DDBJ databases">
        <authorList>
            <person name="Pira H."/>
            <person name="Risdian C."/>
            <person name="Wink J."/>
        </authorList>
    </citation>
    <scope>NUCLEOTIDE SEQUENCE [LARGE SCALE GENOMIC DNA]</scope>
    <source>
        <strain evidence="8 9">WH53</strain>
    </source>
</reference>